<evidence type="ECO:0000313" key="1">
    <source>
        <dbReference type="Proteomes" id="UP001652660"/>
    </source>
</evidence>
<reference evidence="1" key="1">
    <citation type="journal article" date="2025" name="Foods">
        <title>Unveiling the Microbial Signatures of Arabica Coffee Cherries: Insights into Ripeness Specific Diversity, Functional Traits, and Implications for Quality and Safety.</title>
        <authorList>
            <consortium name="RefSeq"/>
            <person name="Tenea G.N."/>
            <person name="Cifuentes V."/>
            <person name="Reyes P."/>
            <person name="Cevallos-Vallejos M."/>
        </authorList>
    </citation>
    <scope>NUCLEOTIDE SEQUENCE [LARGE SCALE GENOMIC DNA]</scope>
</reference>
<dbReference type="GO" id="GO:0010274">
    <property type="term" value="P:hydrotropism"/>
    <property type="evidence" value="ECO:0007669"/>
    <property type="project" value="InterPro"/>
</dbReference>
<protein>
    <submittedName>
        <fullName evidence="2">Protein MIZU-KUSSEI 1-like</fullName>
    </submittedName>
</protein>
<dbReference type="GeneID" id="113701200"/>
<name>A0A6P6THM4_COFAR</name>
<organism evidence="1 2">
    <name type="scientific">Coffea arabica</name>
    <name type="common">Arabian coffee</name>
    <dbReference type="NCBI Taxonomy" id="13443"/>
    <lineage>
        <taxon>Eukaryota</taxon>
        <taxon>Viridiplantae</taxon>
        <taxon>Streptophyta</taxon>
        <taxon>Embryophyta</taxon>
        <taxon>Tracheophyta</taxon>
        <taxon>Spermatophyta</taxon>
        <taxon>Magnoliopsida</taxon>
        <taxon>eudicotyledons</taxon>
        <taxon>Gunneridae</taxon>
        <taxon>Pentapetalae</taxon>
        <taxon>asterids</taxon>
        <taxon>lamiids</taxon>
        <taxon>Gentianales</taxon>
        <taxon>Rubiaceae</taxon>
        <taxon>Ixoroideae</taxon>
        <taxon>Gardenieae complex</taxon>
        <taxon>Bertiereae - Coffeeae clade</taxon>
        <taxon>Coffeeae</taxon>
        <taxon>Coffea</taxon>
    </lineage>
</organism>
<proteinExistence type="predicted"/>
<dbReference type="OrthoDB" id="1897868at2759"/>
<dbReference type="Pfam" id="PF04759">
    <property type="entry name" value="DUF617"/>
    <property type="match status" value="1"/>
</dbReference>
<accession>A0A6P6THM4</accession>
<reference evidence="2" key="2">
    <citation type="submission" date="2025-08" db="UniProtKB">
        <authorList>
            <consortium name="RefSeq"/>
        </authorList>
    </citation>
    <scope>IDENTIFICATION</scope>
    <source>
        <tissue evidence="2">Leaves</tissue>
    </source>
</reference>
<dbReference type="Proteomes" id="UP001652660">
    <property type="component" value="Chromosome 7e"/>
</dbReference>
<sequence>MPYTKISSTTTLTSSVTTVDCQKQVRSWRLLRSILELLIPSCNCVFVKENELQDKKCCDYSYCYYRQPSFFSNTTISGTIFGHRRGKVSFCIQENPKSTIPMLLLELAISTSTLARKMRGGFVRIALECNTCGNGTGSSDLLSMPVWSMFCNGREVGFAVKKNPSKVDMEVLQLMESVVVGAGTLRRGELKSEDDIMYLRGKFQRVQASSNSESFHLIDPDGNVGQEFSFFFLRSH</sequence>
<gene>
    <name evidence="2" type="primary">LOC113701200</name>
</gene>
<dbReference type="PANTHER" id="PTHR31276:SF10">
    <property type="entry name" value="PROTEIN MIZU-KUSSEI 1-LIKE"/>
    <property type="match status" value="1"/>
</dbReference>
<dbReference type="NCBIfam" id="TIGR01570">
    <property type="entry name" value="A_thal_3588"/>
    <property type="match status" value="1"/>
</dbReference>
<dbReference type="InterPro" id="IPR006460">
    <property type="entry name" value="MIZ1-like_pln"/>
</dbReference>
<dbReference type="RefSeq" id="XP_027077532.1">
    <property type="nucleotide sequence ID" value="XM_027221731.2"/>
</dbReference>
<keyword evidence="1" id="KW-1185">Reference proteome</keyword>
<dbReference type="AlphaFoldDB" id="A0A6P6THM4"/>
<evidence type="ECO:0000313" key="2">
    <source>
        <dbReference type="RefSeq" id="XP_027077532.1"/>
    </source>
</evidence>
<dbReference type="PANTHER" id="PTHR31276">
    <property type="match status" value="1"/>
</dbReference>